<dbReference type="RefSeq" id="WP_211372639.1">
    <property type="nucleotide sequence ID" value="NZ_JBIAZH010000089.1"/>
</dbReference>
<gene>
    <name evidence="3" type="ORF">JD77_04739</name>
</gene>
<dbReference type="PROSITE" id="PS51318">
    <property type="entry name" value="TAT"/>
    <property type="match status" value="1"/>
</dbReference>
<evidence type="ECO:0000313" key="4">
    <source>
        <dbReference type="Proteomes" id="UP000319825"/>
    </source>
</evidence>
<evidence type="ECO:0000256" key="2">
    <source>
        <dbReference type="SAM" id="SignalP"/>
    </source>
</evidence>
<comment type="caution">
    <text evidence="3">The sequence shown here is derived from an EMBL/GenBank/DDBJ whole genome shotgun (WGS) entry which is preliminary data.</text>
</comment>
<dbReference type="AlphaFoldDB" id="A0A562IG64"/>
<keyword evidence="2" id="KW-0732">Signal</keyword>
<sequence length="110" mass="10932">MNRPHLSRRSLLATGGAAVVALGAGVAARPAVAAGAEPPAVTPAEALRRLLHGNHRPRPAARPGSAGRAAGRLGGGSSGERARCDSIGAGDATDWPVDAGSGGWDARQRT</sequence>
<feature type="chain" id="PRO_5021857592" description="Secreted protein" evidence="2">
    <location>
        <begin position="34"/>
        <end position="110"/>
    </location>
</feature>
<accession>A0A562IG64</accession>
<feature type="compositionally biased region" description="Basic residues" evidence="1">
    <location>
        <begin position="50"/>
        <end position="59"/>
    </location>
</feature>
<organism evidence="3 4">
    <name type="scientific">Micromonospora olivasterospora</name>
    <dbReference type="NCBI Taxonomy" id="1880"/>
    <lineage>
        <taxon>Bacteria</taxon>
        <taxon>Bacillati</taxon>
        <taxon>Actinomycetota</taxon>
        <taxon>Actinomycetes</taxon>
        <taxon>Micromonosporales</taxon>
        <taxon>Micromonosporaceae</taxon>
        <taxon>Micromonospora</taxon>
    </lineage>
</organism>
<name>A0A562IG64_MICOL</name>
<feature type="compositionally biased region" description="Low complexity" evidence="1">
    <location>
        <begin position="61"/>
        <end position="71"/>
    </location>
</feature>
<dbReference type="EMBL" id="VLKE01000001">
    <property type="protein sequence ID" value="TWH69725.1"/>
    <property type="molecule type" value="Genomic_DNA"/>
</dbReference>
<evidence type="ECO:0000313" key="3">
    <source>
        <dbReference type="EMBL" id="TWH69725.1"/>
    </source>
</evidence>
<dbReference type="Proteomes" id="UP000319825">
    <property type="component" value="Unassembled WGS sequence"/>
</dbReference>
<reference evidence="3 4" key="1">
    <citation type="submission" date="2019-07" db="EMBL/GenBank/DDBJ databases">
        <title>R&amp;d 2014.</title>
        <authorList>
            <person name="Klenk H.-P."/>
        </authorList>
    </citation>
    <scope>NUCLEOTIDE SEQUENCE [LARGE SCALE GENOMIC DNA]</scope>
    <source>
        <strain evidence="3 4">DSM 43868</strain>
    </source>
</reference>
<feature type="signal peptide" evidence="2">
    <location>
        <begin position="1"/>
        <end position="33"/>
    </location>
</feature>
<evidence type="ECO:0008006" key="5">
    <source>
        <dbReference type="Google" id="ProtNLM"/>
    </source>
</evidence>
<protein>
    <recommendedName>
        <fullName evidence="5">Secreted protein</fullName>
    </recommendedName>
</protein>
<feature type="region of interest" description="Disordered" evidence="1">
    <location>
        <begin position="50"/>
        <end position="110"/>
    </location>
</feature>
<keyword evidence="4" id="KW-1185">Reference proteome</keyword>
<dbReference type="InterPro" id="IPR006311">
    <property type="entry name" value="TAT_signal"/>
</dbReference>
<evidence type="ECO:0000256" key="1">
    <source>
        <dbReference type="SAM" id="MobiDB-lite"/>
    </source>
</evidence>
<proteinExistence type="predicted"/>